<keyword evidence="5" id="KW-0010">Activator</keyword>
<evidence type="ECO:0000313" key="10">
    <source>
        <dbReference type="EMBL" id="CAL1390633.1"/>
    </source>
</evidence>
<evidence type="ECO:0000259" key="9">
    <source>
        <dbReference type="PROSITE" id="PS51294"/>
    </source>
</evidence>
<feature type="domain" description="HTH myb-type" evidence="9">
    <location>
        <begin position="9"/>
        <end position="62"/>
    </location>
</feature>
<evidence type="ECO:0000259" key="8">
    <source>
        <dbReference type="PROSITE" id="PS50090"/>
    </source>
</evidence>
<dbReference type="InterPro" id="IPR017930">
    <property type="entry name" value="Myb_dom"/>
</dbReference>
<dbReference type="EMBL" id="OZ034818">
    <property type="protein sequence ID" value="CAL1390633.1"/>
    <property type="molecule type" value="Genomic_DNA"/>
</dbReference>
<dbReference type="PANTHER" id="PTHR47999">
    <property type="entry name" value="TRANSCRIPTION FACTOR MYB8-RELATED-RELATED"/>
    <property type="match status" value="1"/>
</dbReference>
<reference evidence="10 11" key="1">
    <citation type="submission" date="2024-04" db="EMBL/GenBank/DDBJ databases">
        <authorList>
            <person name="Fracassetti M."/>
        </authorList>
    </citation>
    <scope>NUCLEOTIDE SEQUENCE [LARGE SCALE GENOMIC DNA]</scope>
</reference>
<dbReference type="InterPro" id="IPR001005">
    <property type="entry name" value="SANT/Myb"/>
</dbReference>
<evidence type="ECO:0000256" key="5">
    <source>
        <dbReference type="ARBA" id="ARBA00023159"/>
    </source>
</evidence>
<organism evidence="10 11">
    <name type="scientific">Linum trigynum</name>
    <dbReference type="NCBI Taxonomy" id="586398"/>
    <lineage>
        <taxon>Eukaryota</taxon>
        <taxon>Viridiplantae</taxon>
        <taxon>Streptophyta</taxon>
        <taxon>Embryophyta</taxon>
        <taxon>Tracheophyta</taxon>
        <taxon>Spermatophyta</taxon>
        <taxon>Magnoliopsida</taxon>
        <taxon>eudicotyledons</taxon>
        <taxon>Gunneridae</taxon>
        <taxon>Pentapetalae</taxon>
        <taxon>rosids</taxon>
        <taxon>fabids</taxon>
        <taxon>Malpighiales</taxon>
        <taxon>Linaceae</taxon>
        <taxon>Linum</taxon>
    </lineage>
</organism>
<keyword evidence="6" id="KW-0804">Transcription</keyword>
<keyword evidence="11" id="KW-1185">Reference proteome</keyword>
<keyword evidence="4" id="KW-0238">DNA-binding</keyword>
<accession>A0AAV2EX66</accession>
<dbReference type="PANTHER" id="PTHR47999:SF24">
    <property type="entry name" value="TRANSCRIPTION FACTOR MYB90"/>
    <property type="match status" value="1"/>
</dbReference>
<feature type="domain" description="Myb-like" evidence="8">
    <location>
        <begin position="6"/>
        <end position="58"/>
    </location>
</feature>
<evidence type="ECO:0000256" key="2">
    <source>
        <dbReference type="ARBA" id="ARBA00022737"/>
    </source>
</evidence>
<dbReference type="AlphaFoldDB" id="A0AAV2EX66"/>
<dbReference type="FunFam" id="1.10.10.60:FF:000218">
    <property type="entry name" value="Myb transcription factor"/>
    <property type="match status" value="1"/>
</dbReference>
<proteinExistence type="predicted"/>
<dbReference type="SMART" id="SM00717">
    <property type="entry name" value="SANT"/>
    <property type="match status" value="1"/>
</dbReference>
<dbReference type="GO" id="GO:0080090">
    <property type="term" value="P:regulation of primary metabolic process"/>
    <property type="evidence" value="ECO:0007669"/>
    <property type="project" value="UniProtKB-ARBA"/>
</dbReference>
<evidence type="ECO:0000256" key="4">
    <source>
        <dbReference type="ARBA" id="ARBA00023125"/>
    </source>
</evidence>
<dbReference type="GO" id="GO:0005634">
    <property type="term" value="C:nucleus"/>
    <property type="evidence" value="ECO:0007669"/>
    <property type="project" value="UniProtKB-SubCell"/>
</dbReference>
<evidence type="ECO:0000313" key="11">
    <source>
        <dbReference type="Proteomes" id="UP001497516"/>
    </source>
</evidence>
<keyword evidence="2" id="KW-0677">Repeat</keyword>
<evidence type="ECO:0000256" key="6">
    <source>
        <dbReference type="ARBA" id="ARBA00023163"/>
    </source>
</evidence>
<evidence type="ECO:0000256" key="1">
    <source>
        <dbReference type="ARBA" id="ARBA00004123"/>
    </source>
</evidence>
<dbReference type="CDD" id="cd00167">
    <property type="entry name" value="SANT"/>
    <property type="match status" value="1"/>
</dbReference>
<dbReference type="PROSITE" id="PS51294">
    <property type="entry name" value="HTH_MYB"/>
    <property type="match status" value="1"/>
</dbReference>
<gene>
    <name evidence="10" type="ORF">LTRI10_LOCUS31403</name>
</gene>
<dbReference type="InterPro" id="IPR009057">
    <property type="entry name" value="Homeodomain-like_sf"/>
</dbReference>
<dbReference type="PROSITE" id="PS50090">
    <property type="entry name" value="MYB_LIKE"/>
    <property type="match status" value="1"/>
</dbReference>
<keyword evidence="7" id="KW-0539">Nucleus</keyword>
<dbReference type="Pfam" id="PF00249">
    <property type="entry name" value="Myb_DNA-binding"/>
    <property type="match status" value="1"/>
</dbReference>
<dbReference type="SUPFAM" id="SSF46689">
    <property type="entry name" value="Homeodomain-like"/>
    <property type="match status" value="1"/>
</dbReference>
<keyword evidence="3" id="KW-0805">Transcription regulation</keyword>
<sequence>MESVAAGGLRKGAWTEEEDRLLRRCIEVYGEGRWHQVPVRAGLNRCRKSCRLRWLNYLKPNIKRGEFSDDEVDLIIRLHKLLGNRACHQTLSVSPTPPYCWHNQESSICCYMNKQRDLLLGFLYLLIGFISNNN</sequence>
<evidence type="ECO:0000256" key="3">
    <source>
        <dbReference type="ARBA" id="ARBA00023015"/>
    </source>
</evidence>
<evidence type="ECO:0000256" key="7">
    <source>
        <dbReference type="ARBA" id="ARBA00023242"/>
    </source>
</evidence>
<name>A0AAV2EX66_9ROSI</name>
<dbReference type="Gene3D" id="1.10.10.60">
    <property type="entry name" value="Homeodomain-like"/>
    <property type="match status" value="1"/>
</dbReference>
<dbReference type="Proteomes" id="UP001497516">
    <property type="component" value="Chromosome 5"/>
</dbReference>
<comment type="subcellular location">
    <subcellularLocation>
        <location evidence="1">Nucleus</location>
    </subcellularLocation>
</comment>
<protein>
    <submittedName>
        <fullName evidence="10">Uncharacterized protein</fullName>
    </submittedName>
</protein>
<dbReference type="GO" id="GO:0003677">
    <property type="term" value="F:DNA binding"/>
    <property type="evidence" value="ECO:0007669"/>
    <property type="project" value="UniProtKB-KW"/>
</dbReference>
<dbReference type="InterPro" id="IPR015495">
    <property type="entry name" value="Myb_TF_plants"/>
</dbReference>